<keyword evidence="2" id="KW-0560">Oxidoreductase</keyword>
<dbReference type="SUPFAM" id="SSF51735">
    <property type="entry name" value="NAD(P)-binding Rossmann-fold domains"/>
    <property type="match status" value="1"/>
</dbReference>
<proteinExistence type="predicted"/>
<keyword evidence="5" id="KW-1185">Reference proteome</keyword>
<dbReference type="PANTHER" id="PTHR47706">
    <property type="entry name" value="NMRA-LIKE FAMILY PROTEIN"/>
    <property type="match status" value="1"/>
</dbReference>
<evidence type="ECO:0000256" key="2">
    <source>
        <dbReference type="ARBA" id="ARBA00023002"/>
    </source>
</evidence>
<dbReference type="InterPro" id="IPR051609">
    <property type="entry name" value="NmrA/Isoflavone_reductase-like"/>
</dbReference>
<dbReference type="Gene3D" id="3.90.25.10">
    <property type="entry name" value="UDP-galactose 4-epimerase, domain 1"/>
    <property type="match status" value="1"/>
</dbReference>
<dbReference type="Gene3D" id="3.40.50.720">
    <property type="entry name" value="NAD(P)-binding Rossmann-like Domain"/>
    <property type="match status" value="1"/>
</dbReference>
<feature type="signal peptide" evidence="3">
    <location>
        <begin position="1"/>
        <end position="19"/>
    </location>
</feature>
<dbReference type="PANTHER" id="PTHR47706:SF9">
    <property type="entry name" value="NMRA-LIKE DOMAIN-CONTAINING PROTEIN-RELATED"/>
    <property type="match status" value="1"/>
</dbReference>
<dbReference type="EMBL" id="QLNT01000022">
    <property type="protein sequence ID" value="KAF3060842.1"/>
    <property type="molecule type" value="Genomic_DNA"/>
</dbReference>
<comment type="caution">
    <text evidence="4">The sequence shown here is derived from an EMBL/GenBank/DDBJ whole genome shotgun (WGS) entry which is preliminary data.</text>
</comment>
<feature type="chain" id="PRO_5040226548" evidence="3">
    <location>
        <begin position="20"/>
        <end position="131"/>
    </location>
</feature>
<keyword evidence="1" id="KW-0521">NADP</keyword>
<gene>
    <name evidence="4" type="ORF">CFAM422_010863</name>
</gene>
<evidence type="ECO:0000256" key="1">
    <source>
        <dbReference type="ARBA" id="ARBA00022857"/>
    </source>
</evidence>
<keyword evidence="3" id="KW-0732">Signal</keyword>
<sequence length="131" mass="14782">MLFYASFLLPIAFPIPGESEDSRPLAFKRKGRTELDEFPYGGFDLRQKTAAIWDDGNNRSSMSTLKTIAQAIIQIFTDPTSREEAKNQYIRIATATTTRNEILQALERVSGTKFQVTRIETAEGSAWETNN</sequence>
<dbReference type="InterPro" id="IPR036291">
    <property type="entry name" value="NAD(P)-bd_dom_sf"/>
</dbReference>
<dbReference type="Proteomes" id="UP000801864">
    <property type="component" value="Unassembled WGS sequence"/>
</dbReference>
<accession>A0A9P5C9X3</accession>
<evidence type="ECO:0000256" key="3">
    <source>
        <dbReference type="SAM" id="SignalP"/>
    </source>
</evidence>
<evidence type="ECO:0000313" key="5">
    <source>
        <dbReference type="Proteomes" id="UP000801864"/>
    </source>
</evidence>
<reference evidence="4 5" key="1">
    <citation type="submission" date="2018-06" db="EMBL/GenBank/DDBJ databases">
        <title>Genome analysis of cellulolytic fungus Trichoderma lentiforme CFAM-422.</title>
        <authorList>
            <person name="Steindorff A.S."/>
            <person name="Formighieri E.F."/>
            <person name="Midorikawa G.E.O."/>
            <person name="Tamietti M.S."/>
            <person name="Ramos E.Z."/>
            <person name="Silva A.S."/>
            <person name="Bon E.P.S."/>
            <person name="Mendes T.D."/>
            <person name="Damaso M.C.T."/>
            <person name="Favaro L.C.L."/>
        </authorList>
    </citation>
    <scope>NUCLEOTIDE SEQUENCE [LARGE SCALE GENOMIC DNA]</scope>
    <source>
        <strain evidence="4 5">CFAM-422</strain>
    </source>
</reference>
<protein>
    <submittedName>
        <fullName evidence="4">Uncharacterized protein</fullName>
    </submittedName>
</protein>
<evidence type="ECO:0000313" key="4">
    <source>
        <dbReference type="EMBL" id="KAF3060842.1"/>
    </source>
</evidence>
<organism evidence="4 5">
    <name type="scientific">Trichoderma lentiforme</name>
    <dbReference type="NCBI Taxonomy" id="1567552"/>
    <lineage>
        <taxon>Eukaryota</taxon>
        <taxon>Fungi</taxon>
        <taxon>Dikarya</taxon>
        <taxon>Ascomycota</taxon>
        <taxon>Pezizomycotina</taxon>
        <taxon>Sordariomycetes</taxon>
        <taxon>Hypocreomycetidae</taxon>
        <taxon>Hypocreales</taxon>
        <taxon>Hypocreaceae</taxon>
        <taxon>Trichoderma</taxon>
    </lineage>
</organism>
<name>A0A9P5C9X3_9HYPO</name>
<dbReference type="AlphaFoldDB" id="A0A9P5C9X3"/>
<dbReference type="GO" id="GO:0016491">
    <property type="term" value="F:oxidoreductase activity"/>
    <property type="evidence" value="ECO:0007669"/>
    <property type="project" value="UniProtKB-KW"/>
</dbReference>